<dbReference type="EMBL" id="JAIMFO010000004">
    <property type="protein sequence ID" value="MBY4796982.1"/>
    <property type="molecule type" value="Genomic_DNA"/>
</dbReference>
<dbReference type="Proteomes" id="UP000700908">
    <property type="component" value="Unassembled WGS sequence"/>
</dbReference>
<organism evidence="1 2">
    <name type="scientific">Collinsella ureilytica</name>
    <dbReference type="NCBI Taxonomy" id="2869515"/>
    <lineage>
        <taxon>Bacteria</taxon>
        <taxon>Bacillati</taxon>
        <taxon>Actinomycetota</taxon>
        <taxon>Coriobacteriia</taxon>
        <taxon>Coriobacteriales</taxon>
        <taxon>Coriobacteriaceae</taxon>
        <taxon>Collinsella</taxon>
    </lineage>
</organism>
<evidence type="ECO:0000313" key="2">
    <source>
        <dbReference type="Proteomes" id="UP000700908"/>
    </source>
</evidence>
<gene>
    <name evidence="1" type="ORF">K6V98_01185</name>
</gene>
<comment type="caution">
    <text evidence="1">The sequence shown here is derived from an EMBL/GenBank/DDBJ whole genome shotgun (WGS) entry which is preliminary data.</text>
</comment>
<accession>A0ABS7MI64</accession>
<evidence type="ECO:0000313" key="1">
    <source>
        <dbReference type="EMBL" id="MBY4796982.1"/>
    </source>
</evidence>
<reference evidence="1 2" key="1">
    <citation type="submission" date="2021-08" db="EMBL/GenBank/DDBJ databases">
        <title>Collinsella faecalis sp. nov. isolated from swine faeces.</title>
        <authorList>
            <person name="Oh B.S."/>
            <person name="Lee J.H."/>
        </authorList>
    </citation>
    <scope>NUCLEOTIDE SEQUENCE [LARGE SCALE GENOMIC DNA]</scope>
    <source>
        <strain evidence="1 2">AGMB00827</strain>
    </source>
</reference>
<proteinExistence type="predicted"/>
<sequence length="58" mass="6536">MTQKKIGAATSAKPMYYPPVQVTFLAPAYQKAHDTVWHPSVPTKDPRQEAEIKLFLAH</sequence>
<protein>
    <submittedName>
        <fullName evidence="1">Uncharacterized protein</fullName>
    </submittedName>
</protein>
<keyword evidence="2" id="KW-1185">Reference proteome</keyword>
<name>A0ABS7MI64_9ACTN</name>